<accession>A0A2G9G355</accession>
<evidence type="ECO:0000256" key="2">
    <source>
        <dbReference type="ARBA" id="ARBA00022472"/>
    </source>
</evidence>
<gene>
    <name evidence="4" type="ORF">CDL12_27757</name>
</gene>
<dbReference type="SMART" id="SM00733">
    <property type="entry name" value="Mterf"/>
    <property type="match status" value="4"/>
</dbReference>
<keyword evidence="3" id="KW-0809">Transit peptide</keyword>
<dbReference type="InterPro" id="IPR003690">
    <property type="entry name" value="MTERF"/>
</dbReference>
<dbReference type="Proteomes" id="UP000231279">
    <property type="component" value="Unassembled WGS sequence"/>
</dbReference>
<keyword evidence="2" id="KW-0806">Transcription termination</keyword>
<dbReference type="Pfam" id="PF02536">
    <property type="entry name" value="mTERF"/>
    <property type="match status" value="1"/>
</dbReference>
<dbReference type="GO" id="GO:0003676">
    <property type="term" value="F:nucleic acid binding"/>
    <property type="evidence" value="ECO:0007669"/>
    <property type="project" value="InterPro"/>
</dbReference>
<reference evidence="5" key="1">
    <citation type="journal article" date="2018" name="Gigascience">
        <title>Genome assembly of the Pink Ipe (Handroanthus impetiginosus, Bignoniaceae), a highly valued, ecologically keystone Neotropical timber forest tree.</title>
        <authorList>
            <person name="Silva-Junior O.B."/>
            <person name="Grattapaglia D."/>
            <person name="Novaes E."/>
            <person name="Collevatti R.G."/>
        </authorList>
    </citation>
    <scope>NUCLEOTIDE SEQUENCE [LARGE SCALE GENOMIC DNA]</scope>
    <source>
        <strain evidence="5">cv. UFG-1</strain>
    </source>
</reference>
<comment type="similarity">
    <text evidence="1">Belongs to the mTERF family.</text>
</comment>
<dbReference type="InterPro" id="IPR038538">
    <property type="entry name" value="MTERF_sf"/>
</dbReference>
<keyword evidence="5" id="KW-1185">Reference proteome</keyword>
<evidence type="ECO:0000256" key="3">
    <source>
        <dbReference type="ARBA" id="ARBA00022946"/>
    </source>
</evidence>
<proteinExistence type="inferred from homology"/>
<evidence type="ECO:0000256" key="1">
    <source>
        <dbReference type="ARBA" id="ARBA00007692"/>
    </source>
</evidence>
<dbReference type="OrthoDB" id="637682at2759"/>
<organism evidence="4 5">
    <name type="scientific">Handroanthus impetiginosus</name>
    <dbReference type="NCBI Taxonomy" id="429701"/>
    <lineage>
        <taxon>Eukaryota</taxon>
        <taxon>Viridiplantae</taxon>
        <taxon>Streptophyta</taxon>
        <taxon>Embryophyta</taxon>
        <taxon>Tracheophyta</taxon>
        <taxon>Spermatophyta</taxon>
        <taxon>Magnoliopsida</taxon>
        <taxon>eudicotyledons</taxon>
        <taxon>Gunneridae</taxon>
        <taxon>Pentapetalae</taxon>
        <taxon>asterids</taxon>
        <taxon>lamiids</taxon>
        <taxon>Lamiales</taxon>
        <taxon>Bignoniaceae</taxon>
        <taxon>Crescentiina</taxon>
        <taxon>Tabebuia alliance</taxon>
        <taxon>Handroanthus</taxon>
    </lineage>
</organism>
<dbReference type="PANTHER" id="PTHR13068">
    <property type="entry name" value="CGI-12 PROTEIN-RELATED"/>
    <property type="match status" value="1"/>
</dbReference>
<evidence type="ECO:0000313" key="4">
    <source>
        <dbReference type="EMBL" id="PIM99745.1"/>
    </source>
</evidence>
<evidence type="ECO:0000313" key="5">
    <source>
        <dbReference type="Proteomes" id="UP000231279"/>
    </source>
</evidence>
<keyword evidence="2" id="KW-0804">Transcription</keyword>
<name>A0A2G9G355_9LAMI</name>
<dbReference type="STRING" id="429701.A0A2G9G355"/>
<protein>
    <submittedName>
        <fullName evidence="4">Mitochondrial transcription termination factor, mTERF</fullName>
    </submittedName>
</protein>
<dbReference type="EMBL" id="NKXS01007393">
    <property type="protein sequence ID" value="PIM99745.1"/>
    <property type="molecule type" value="Genomic_DNA"/>
</dbReference>
<dbReference type="PANTHER" id="PTHR13068:SF133">
    <property type="entry name" value="MITOCHONDRIAL TRANSCRIPTION TERMINATION FACTOR FAMILY PROTEIN"/>
    <property type="match status" value="1"/>
</dbReference>
<dbReference type="GO" id="GO:0006353">
    <property type="term" value="P:DNA-templated transcription termination"/>
    <property type="evidence" value="ECO:0007669"/>
    <property type="project" value="UniProtKB-KW"/>
</dbReference>
<comment type="caution">
    <text evidence="4">The sequence shown here is derived from an EMBL/GenBank/DDBJ whole genome shotgun (WGS) entry which is preliminary data.</text>
</comment>
<dbReference type="Gene3D" id="1.25.70.10">
    <property type="entry name" value="Transcription termination factor 3, mitochondrial"/>
    <property type="match status" value="1"/>
</dbReference>
<sequence length="306" mass="34594">MEIEICSVFSCGLLHSHPNCLRLFSSNSEILSDQRKSFAVSYLINSCGLSPEAANVVSKKVTLKSPEKTDLLMTLLRNHGLTDADITKLTVLPKIEFFHSIGMPPHDLALVTSRRPAILRCSLENRIIPFYHYLKNLLQSGEKVITVFKRATKPILKKYDVKESNILSLTVHHTGSLMMRSDELVKIVNRVIELGIDVSKSILSRQSMCSIVQVNLGSQQKICMHLSEKKIMSVMEFCVNEMNCEAKAIAIRPTVLLYSLEKRIMPRCRVVKLLMVKGLMEGPYNLLSLLVMTDKTFSEGFCYEIR</sequence>
<dbReference type="AlphaFoldDB" id="A0A2G9G355"/>
<keyword evidence="2" id="KW-0805">Transcription regulation</keyword>